<feature type="domain" description="RND related beta-barrel" evidence="2">
    <location>
        <begin position="242"/>
        <end position="310"/>
    </location>
</feature>
<dbReference type="Pfam" id="PF26018">
    <property type="entry name" value="BSH_RND_rel"/>
    <property type="match status" value="1"/>
</dbReference>
<keyword evidence="1" id="KW-0472">Membrane</keyword>
<evidence type="ECO:0000313" key="4">
    <source>
        <dbReference type="EMBL" id="MST73953.1"/>
    </source>
</evidence>
<dbReference type="Pfam" id="PF26011">
    <property type="entry name" value="Beta-barrel_RND_rel"/>
    <property type="match status" value="1"/>
</dbReference>
<dbReference type="EMBL" id="VUNI01000003">
    <property type="protein sequence ID" value="MST73953.1"/>
    <property type="molecule type" value="Genomic_DNA"/>
</dbReference>
<gene>
    <name evidence="4" type="ORF">FYJ75_02735</name>
</gene>
<feature type="domain" description="RND related barrel-sandwich hybrid" evidence="3">
    <location>
        <begin position="67"/>
        <end position="237"/>
    </location>
</feature>
<keyword evidence="1" id="KW-1133">Transmembrane helix</keyword>
<keyword evidence="1" id="KW-0812">Transmembrane</keyword>
<comment type="caution">
    <text evidence="4">The sequence shown here is derived from an EMBL/GenBank/DDBJ whole genome shotgun (WGS) entry which is preliminary data.</text>
</comment>
<dbReference type="InterPro" id="IPR058709">
    <property type="entry name" value="BSH_RND-rel"/>
</dbReference>
<organism evidence="4 5">
    <name type="scientific">Roseburia porci</name>
    <dbReference type="NCBI Taxonomy" id="2605790"/>
    <lineage>
        <taxon>Bacteria</taxon>
        <taxon>Bacillati</taxon>
        <taxon>Bacillota</taxon>
        <taxon>Clostridia</taxon>
        <taxon>Lachnospirales</taxon>
        <taxon>Lachnospiraceae</taxon>
        <taxon>Roseburia</taxon>
    </lineage>
</organism>
<reference evidence="4 5" key="1">
    <citation type="submission" date="2019-08" db="EMBL/GenBank/DDBJ databases">
        <title>In-depth cultivation of the pig gut microbiome towards novel bacterial diversity and tailored functional studies.</title>
        <authorList>
            <person name="Wylensek D."/>
            <person name="Hitch T.C.A."/>
            <person name="Clavel T."/>
        </authorList>
    </citation>
    <scope>NUCLEOTIDE SEQUENCE [LARGE SCALE GENOMIC DNA]</scope>
    <source>
        <strain evidence="4 5">MUC/MUC-530-WT-4D</strain>
    </source>
</reference>
<proteinExistence type="predicted"/>
<evidence type="ECO:0008006" key="6">
    <source>
        <dbReference type="Google" id="ProtNLM"/>
    </source>
</evidence>
<dbReference type="InterPro" id="IPR058729">
    <property type="entry name" value="Beta-barrel_RND-rel"/>
</dbReference>
<evidence type="ECO:0000256" key="1">
    <source>
        <dbReference type="SAM" id="Phobius"/>
    </source>
</evidence>
<name>A0A6L5YN87_9FIRM</name>
<sequence>MAKNNKIVKYKKPLSINIGVVIFAIIIIYVLFNLFVYLTSDQIAEYEVQQGTIATNNIYKGLIIRDEEIVNTDQSGLINYYLRNGSRASVNDVIYSVDTDGSISNEITSASKDGSTLSTAELNSLSEKIDTFTSTYHPNDFYDVYSFKNDINSQLSQTLNTTALNDLSDQVNTAIGNGTFFKNTTATPGIVLYYVDGFEGLTVDSFTPDKLDPTTYSKTTLNTRTEVAAGDPAYKLVKSEDWNIIISISSSLADQLIEDNYIKVRFCKDNQTANATYSILKKDDNYYLNLAFTNSMVRYASERYMNVELLLDEQSGLKIPNSAITEKDFYAVPKEYFTQGDDSSDYSLLVQTSNGDKKSVELVTPTIYYETDTAFYIDDETVKSGDSVVKNDSSSTYTIGTDTATLQGVYNINKGYAVFKQINIIYQNEEYAIVETGTAYGVALYDHIALDGSKVQEDQLIIK</sequence>
<accession>A0A6L5YN87</accession>
<keyword evidence="5" id="KW-1185">Reference proteome</keyword>
<protein>
    <recommendedName>
        <fullName evidence="6">Membrane fusion protein</fullName>
    </recommendedName>
</protein>
<dbReference type="Proteomes" id="UP000474024">
    <property type="component" value="Unassembled WGS sequence"/>
</dbReference>
<evidence type="ECO:0000259" key="3">
    <source>
        <dbReference type="Pfam" id="PF26018"/>
    </source>
</evidence>
<feature type="transmembrane region" description="Helical" evidence="1">
    <location>
        <begin position="16"/>
        <end position="38"/>
    </location>
</feature>
<dbReference type="AlphaFoldDB" id="A0A6L5YN87"/>
<evidence type="ECO:0000259" key="2">
    <source>
        <dbReference type="Pfam" id="PF26011"/>
    </source>
</evidence>
<evidence type="ECO:0000313" key="5">
    <source>
        <dbReference type="Proteomes" id="UP000474024"/>
    </source>
</evidence>